<feature type="signal peptide" evidence="2">
    <location>
        <begin position="1"/>
        <end position="27"/>
    </location>
</feature>
<gene>
    <name evidence="4" type="ORF">ACETIH_23520</name>
</gene>
<reference evidence="4 5" key="1">
    <citation type="submission" date="2024-09" db="EMBL/GenBank/DDBJ databases">
        <title>Nodulacao em especies de Leguminosae Basais da Amazonia e Caracterizacao dos Rizobios e Bacterias Associadas aos Nodulos.</title>
        <authorList>
            <person name="Jambeiro I.C.A."/>
            <person name="Lopes I.S."/>
            <person name="Aguiar E.R.G.R."/>
            <person name="Santos A.F.J."/>
            <person name="Dos Santos J.M.F."/>
            <person name="Gross E."/>
        </authorList>
    </citation>
    <scope>NUCLEOTIDE SEQUENCE [LARGE SCALE GENOMIC DNA]</scope>
    <source>
        <strain evidence="4 5">BRUESC1165</strain>
    </source>
</reference>
<feature type="domain" description="Extensin-like C-terminal" evidence="3">
    <location>
        <begin position="74"/>
        <end position="247"/>
    </location>
</feature>
<proteinExistence type="predicted"/>
<dbReference type="Proteomes" id="UP001593940">
    <property type="component" value="Unassembled WGS sequence"/>
</dbReference>
<comment type="caution">
    <text evidence="4">The sequence shown here is derived from an EMBL/GenBank/DDBJ whole genome shotgun (WGS) entry which is preliminary data.</text>
</comment>
<accession>A0ABV6YE96</accession>
<evidence type="ECO:0000256" key="1">
    <source>
        <dbReference type="SAM" id="MobiDB-lite"/>
    </source>
</evidence>
<evidence type="ECO:0000256" key="2">
    <source>
        <dbReference type="SAM" id="SignalP"/>
    </source>
</evidence>
<evidence type="ECO:0000259" key="3">
    <source>
        <dbReference type="Pfam" id="PF06904"/>
    </source>
</evidence>
<sequence length="247" mass="26582">MYRRGCRAGLIGAVMALWPVLAPAAWAQAPTAPLPPPRPDRPEMPASEPRSENPPPADTPVEKTASDDNSAHSACLDRLTKLGLRFEKRPRVEEGRCSVENPVLLSSLPGGVEVAPASLMACPVAESLARWMSEVVAPEAERQFQSAPTKLLIGTSYQCRDQRNGAKLSEHALGNGVDIMGFEFAKRSPLAIASQSENSPEATFQSAIQKAACPIFNTVLGPGSDAAHGDHLHLDLRQRKGDYRICQ</sequence>
<keyword evidence="2" id="KW-0732">Signal</keyword>
<protein>
    <submittedName>
        <fullName evidence="4">Extensin family protein</fullName>
    </submittedName>
</protein>
<name>A0ABV6YE96_9HYPH</name>
<feature type="chain" id="PRO_5046319745" evidence="2">
    <location>
        <begin position="28"/>
        <end position="247"/>
    </location>
</feature>
<evidence type="ECO:0000313" key="4">
    <source>
        <dbReference type="EMBL" id="MFC1459612.1"/>
    </source>
</evidence>
<dbReference type="Pfam" id="PF06904">
    <property type="entry name" value="Extensin-like_C"/>
    <property type="match status" value="1"/>
</dbReference>
<organism evidence="4 5">
    <name type="scientific">Microvirga arabica</name>
    <dbReference type="NCBI Taxonomy" id="1128671"/>
    <lineage>
        <taxon>Bacteria</taxon>
        <taxon>Pseudomonadati</taxon>
        <taxon>Pseudomonadota</taxon>
        <taxon>Alphaproteobacteria</taxon>
        <taxon>Hyphomicrobiales</taxon>
        <taxon>Methylobacteriaceae</taxon>
        <taxon>Microvirga</taxon>
    </lineage>
</organism>
<feature type="compositionally biased region" description="Basic and acidic residues" evidence="1">
    <location>
        <begin position="60"/>
        <end position="70"/>
    </location>
</feature>
<keyword evidence="5" id="KW-1185">Reference proteome</keyword>
<dbReference type="EMBL" id="JBHOMY010000118">
    <property type="protein sequence ID" value="MFC1459612.1"/>
    <property type="molecule type" value="Genomic_DNA"/>
</dbReference>
<feature type="region of interest" description="Disordered" evidence="1">
    <location>
        <begin position="31"/>
        <end position="72"/>
    </location>
</feature>
<evidence type="ECO:0000313" key="5">
    <source>
        <dbReference type="Proteomes" id="UP001593940"/>
    </source>
</evidence>
<dbReference type="InterPro" id="IPR009683">
    <property type="entry name" value="Extensin-like_C"/>
</dbReference>